<dbReference type="EMBL" id="JAPQTC020000002">
    <property type="protein sequence ID" value="MDT8503714.1"/>
    <property type="molecule type" value="Genomic_DNA"/>
</dbReference>
<keyword evidence="1" id="KW-0732">Signal</keyword>
<dbReference type="RefSeq" id="WP_060186396.1">
    <property type="nucleotide sequence ID" value="NZ_JAPQTC020000002.1"/>
</dbReference>
<reference evidence="2" key="1">
    <citation type="submission" date="2023-08" db="EMBL/GenBank/DDBJ databases">
        <title>Study of Resistomes in environmental pathogenic environmental.</title>
        <authorList>
            <person name="Bhattacharjee A."/>
            <person name="Singh A.K."/>
        </authorList>
    </citation>
    <scope>NUCLEOTIDE SEQUENCE</scope>
    <source>
        <strain evidence="2">S1</strain>
    </source>
</reference>
<sequence>MTTKTRFASSRIILLGLAANLVSLSAQADIVGINSLPLPVSSTFATSLMNVDPALDKVPLMEQPGPLLSLYEVLYSAADFEQFYQTAVYIRREVDDLAQGLELTSLPLNAGQAAGPVLRVVSDTVGNVGDLVRNNPGSPHPISSTLTDLTGSQANATGALRQGEVQAPANSRPLNGLASNNPGNANLLSPVTNLVNAAGGGLLNTDTSNNGLLAPVGNLLGGLAGGLPNTPNSNNGLLTPVTGLLGNISTSPVNKAQASLPADSSTTTAANGGLLGPVTGLLSGLLGGAPH</sequence>
<evidence type="ECO:0000313" key="2">
    <source>
        <dbReference type="EMBL" id="MDT8503714.1"/>
    </source>
</evidence>
<keyword evidence="3" id="KW-1185">Reference proteome</keyword>
<organism evidence="2 3">
    <name type="scientific">Alcaligenes nematophilus</name>
    <dbReference type="NCBI Taxonomy" id="2994643"/>
    <lineage>
        <taxon>Bacteria</taxon>
        <taxon>Pseudomonadati</taxon>
        <taxon>Pseudomonadota</taxon>
        <taxon>Betaproteobacteria</taxon>
        <taxon>Burkholderiales</taxon>
        <taxon>Alcaligenaceae</taxon>
        <taxon>Alcaligenes</taxon>
    </lineage>
</organism>
<dbReference type="Proteomes" id="UP001074635">
    <property type="component" value="Unassembled WGS sequence"/>
</dbReference>
<evidence type="ECO:0000256" key="1">
    <source>
        <dbReference type="SAM" id="SignalP"/>
    </source>
</evidence>
<comment type="caution">
    <text evidence="2">The sequence shown here is derived from an EMBL/GenBank/DDBJ whole genome shotgun (WGS) entry which is preliminary data.</text>
</comment>
<proteinExistence type="predicted"/>
<gene>
    <name evidence="2" type="ORF">OYC61_005375</name>
</gene>
<feature type="signal peptide" evidence="1">
    <location>
        <begin position="1"/>
        <end position="28"/>
    </location>
</feature>
<dbReference type="InterPro" id="IPR036697">
    <property type="entry name" value="Hemocyanin_N_sf"/>
</dbReference>
<evidence type="ECO:0000313" key="3">
    <source>
        <dbReference type="Proteomes" id="UP001074635"/>
    </source>
</evidence>
<name>A0ABU3MPI8_9BURK</name>
<dbReference type="SUPFAM" id="SSF48050">
    <property type="entry name" value="Hemocyanin, N-terminal domain"/>
    <property type="match status" value="1"/>
</dbReference>
<accession>A0ABU3MPI8</accession>
<protein>
    <submittedName>
        <fullName evidence="2">Uncharacterized protein</fullName>
    </submittedName>
</protein>
<feature type="chain" id="PRO_5047101307" evidence="1">
    <location>
        <begin position="29"/>
        <end position="291"/>
    </location>
</feature>